<sequence length="810" mass="91836">MAALGCGKGTGLACSLRKWVWDYLEDNDNLPINIYHGSVSRIAEDEDLAQEIHEHLRGLGKKYLTAMDVVWFLGTSEIKEHFKLQKLPSERTVHHWLHAMEYRYKKPSKDLGWLKSKDSTREARILFKAGKNREGYFSNEDLCAQTELAIELFEDNFPGTAVALFAFDNVPSHQKRAADGLSSLKMPKFPKLWAGHDGKTKMRNGMLPNVTLRNPSLGSARNTMPGYFKGMSKILEECGFIEEAQLPASCAKFKCNDPKASCCCQRILFNQPDFVAQKSALVELIEDSNHLVIFYPKFHCELNFIEQCWGASKYDYQRSLLTKNEAQMDTNIWQCLDNVNIVKIRRFANRSARFMDGYQQGLTGSQASWANKKYHGHRVLPESIMNELENAKIQAKHNENCIEVGTVSGACFVYHPKGCKRCSTYVEHLLADIDQRPAKFSFPRDEILDQIHEAWPHVKKANNCQLGNDLDDLKERIQELETQLSSLQTSNTVSECSMTLTSPTNYNPAVGSAHLLESPAKVTYSRKCSRKLDENADFRNHVLKFEVQPDHWSLHMWQALLGWHKNPKSVPNAIRDNPDGYFLKEDIDVAAWLNKIIADNSRPAFMNRMKTVFGSHLTFETIFSEFDSNLLRPECQQMCWITDSSMPVRIGFQITKGTKDKAQTTEPVCLPQGAEFLALLLKHCSLSREQIYTHIIPYMERDEEKRPMSAAAMDAPAPNKGKKPLTGSSQSKPTAHALQPAKLRQSSHQRLDANLEAYNNEREPILPYSGEPPSHEPDVEMHGPTAIGACGTLTEESTINVDPEIEDLYE</sequence>
<feature type="region of interest" description="Disordered" evidence="1">
    <location>
        <begin position="706"/>
        <end position="747"/>
    </location>
</feature>
<gene>
    <name evidence="2" type="ORF">M422DRAFT_266863</name>
</gene>
<dbReference type="AlphaFoldDB" id="A0A0C9V1Y8"/>
<evidence type="ECO:0000313" key="2">
    <source>
        <dbReference type="EMBL" id="KIJ31485.1"/>
    </source>
</evidence>
<organism evidence="2 3">
    <name type="scientific">Sphaerobolus stellatus (strain SS14)</name>
    <dbReference type="NCBI Taxonomy" id="990650"/>
    <lineage>
        <taxon>Eukaryota</taxon>
        <taxon>Fungi</taxon>
        <taxon>Dikarya</taxon>
        <taxon>Basidiomycota</taxon>
        <taxon>Agaricomycotina</taxon>
        <taxon>Agaricomycetes</taxon>
        <taxon>Phallomycetidae</taxon>
        <taxon>Geastrales</taxon>
        <taxon>Sphaerobolaceae</taxon>
        <taxon>Sphaerobolus</taxon>
    </lineage>
</organism>
<dbReference type="EMBL" id="KN837242">
    <property type="protein sequence ID" value="KIJ31485.1"/>
    <property type="molecule type" value="Genomic_DNA"/>
</dbReference>
<evidence type="ECO:0000313" key="3">
    <source>
        <dbReference type="Proteomes" id="UP000054279"/>
    </source>
</evidence>
<name>A0A0C9V1Y8_SPHS4</name>
<dbReference type="Proteomes" id="UP000054279">
    <property type="component" value="Unassembled WGS sequence"/>
</dbReference>
<dbReference type="PANTHER" id="PTHR35871">
    <property type="entry name" value="EXPRESSED PROTEIN"/>
    <property type="match status" value="1"/>
</dbReference>
<feature type="region of interest" description="Disordered" evidence="1">
    <location>
        <begin position="759"/>
        <end position="785"/>
    </location>
</feature>
<feature type="compositionally biased region" description="Low complexity" evidence="1">
    <location>
        <begin position="708"/>
        <end position="718"/>
    </location>
</feature>
<dbReference type="PANTHER" id="PTHR35871:SF1">
    <property type="entry name" value="CXC1-LIKE CYSTEINE CLUSTER ASSOCIATED WITH KDZ TRANSPOSASES DOMAIN-CONTAINING PROTEIN"/>
    <property type="match status" value="1"/>
</dbReference>
<reference evidence="2 3" key="1">
    <citation type="submission" date="2014-06" db="EMBL/GenBank/DDBJ databases">
        <title>Evolutionary Origins and Diversification of the Mycorrhizal Mutualists.</title>
        <authorList>
            <consortium name="DOE Joint Genome Institute"/>
            <consortium name="Mycorrhizal Genomics Consortium"/>
            <person name="Kohler A."/>
            <person name="Kuo A."/>
            <person name="Nagy L.G."/>
            <person name="Floudas D."/>
            <person name="Copeland A."/>
            <person name="Barry K.W."/>
            <person name="Cichocki N."/>
            <person name="Veneault-Fourrey C."/>
            <person name="LaButti K."/>
            <person name="Lindquist E.A."/>
            <person name="Lipzen A."/>
            <person name="Lundell T."/>
            <person name="Morin E."/>
            <person name="Murat C."/>
            <person name="Riley R."/>
            <person name="Ohm R."/>
            <person name="Sun H."/>
            <person name="Tunlid A."/>
            <person name="Henrissat B."/>
            <person name="Grigoriev I.V."/>
            <person name="Hibbett D.S."/>
            <person name="Martin F."/>
        </authorList>
    </citation>
    <scope>NUCLEOTIDE SEQUENCE [LARGE SCALE GENOMIC DNA]</scope>
    <source>
        <strain evidence="2 3">SS14</strain>
    </source>
</reference>
<keyword evidence="3" id="KW-1185">Reference proteome</keyword>
<evidence type="ECO:0000256" key="1">
    <source>
        <dbReference type="SAM" id="MobiDB-lite"/>
    </source>
</evidence>
<dbReference type="HOGENOM" id="CLU_348224_0_0_1"/>
<dbReference type="OrthoDB" id="10039611at2759"/>
<protein>
    <submittedName>
        <fullName evidence="2">Uncharacterized protein</fullName>
    </submittedName>
</protein>
<accession>A0A0C9V1Y8</accession>
<proteinExistence type="predicted"/>